<dbReference type="HOGENOM" id="CLU_2520354_0_0_7"/>
<keyword evidence="3" id="KW-1185">Reference proteome</keyword>
<keyword evidence="1" id="KW-0812">Transmembrane</keyword>
<evidence type="ECO:0000256" key="1">
    <source>
        <dbReference type="SAM" id="Phobius"/>
    </source>
</evidence>
<evidence type="ECO:0000313" key="3">
    <source>
        <dbReference type="Proteomes" id="UP000007089"/>
    </source>
</evidence>
<name>B8JHK3_ANAD2</name>
<dbReference type="AlphaFoldDB" id="B8JHK3"/>
<keyword evidence="1" id="KW-1133">Transmembrane helix</keyword>
<reference evidence="2" key="1">
    <citation type="submission" date="2009-01" db="EMBL/GenBank/DDBJ databases">
        <title>Complete sequence of Anaeromyxobacter dehalogenans 2CP-1.</title>
        <authorList>
            <consortium name="US DOE Joint Genome Institute"/>
            <person name="Lucas S."/>
            <person name="Copeland A."/>
            <person name="Lapidus A."/>
            <person name="Glavina del Rio T."/>
            <person name="Dalin E."/>
            <person name="Tice H."/>
            <person name="Bruce D."/>
            <person name="Goodwin L."/>
            <person name="Pitluck S."/>
            <person name="Saunders E."/>
            <person name="Brettin T."/>
            <person name="Detter J.C."/>
            <person name="Han C."/>
            <person name="Larimer F."/>
            <person name="Land M."/>
            <person name="Hauser L."/>
            <person name="Kyrpides N."/>
            <person name="Ovchinnikova G."/>
            <person name="Beliaev A.S."/>
            <person name="Richardson P."/>
        </authorList>
    </citation>
    <scope>NUCLEOTIDE SEQUENCE</scope>
    <source>
        <strain evidence="2">2CP-1</strain>
    </source>
</reference>
<evidence type="ECO:0000313" key="2">
    <source>
        <dbReference type="EMBL" id="ACL66715.1"/>
    </source>
</evidence>
<keyword evidence="1" id="KW-0472">Membrane</keyword>
<dbReference type="KEGG" id="acp:A2cp1_3382"/>
<dbReference type="Proteomes" id="UP000007089">
    <property type="component" value="Chromosome"/>
</dbReference>
<proteinExistence type="predicted"/>
<gene>
    <name evidence="2" type="ordered locus">A2cp1_3382</name>
</gene>
<accession>B8JHK3</accession>
<sequence length="84" mass="8399">MGNPGSLTRSALAFSLAAGVAFLGSAMLLKAGRTFPALAGGAPGAGQPGILLVTTVILLATTGVLLAGMAARDLLEQRRRSHAR</sequence>
<organism evidence="2 3">
    <name type="scientific">Anaeromyxobacter dehalogenans (strain ATCC BAA-258 / DSM 21875 / 2CP-1)</name>
    <dbReference type="NCBI Taxonomy" id="455488"/>
    <lineage>
        <taxon>Bacteria</taxon>
        <taxon>Pseudomonadati</taxon>
        <taxon>Myxococcota</taxon>
        <taxon>Myxococcia</taxon>
        <taxon>Myxococcales</taxon>
        <taxon>Cystobacterineae</taxon>
        <taxon>Anaeromyxobacteraceae</taxon>
        <taxon>Anaeromyxobacter</taxon>
    </lineage>
</organism>
<dbReference type="RefSeq" id="WP_015934524.1">
    <property type="nucleotide sequence ID" value="NC_011891.1"/>
</dbReference>
<protein>
    <submittedName>
        <fullName evidence="2">Uncharacterized protein</fullName>
    </submittedName>
</protein>
<dbReference type="EMBL" id="CP001359">
    <property type="protein sequence ID" value="ACL66715.1"/>
    <property type="molecule type" value="Genomic_DNA"/>
</dbReference>
<feature type="transmembrane region" description="Helical" evidence="1">
    <location>
        <begin position="51"/>
        <end position="71"/>
    </location>
</feature>